<reference evidence="3" key="1">
    <citation type="submission" date="2016-10" db="EMBL/GenBank/DDBJ databases">
        <authorList>
            <person name="Varghese N."/>
            <person name="Submissions S."/>
        </authorList>
    </citation>
    <scope>NUCLEOTIDE SEQUENCE [LARGE SCALE GENOMIC DNA]</scope>
    <source>
        <strain evidence="3">DSM 5918</strain>
    </source>
</reference>
<proteinExistence type="predicted"/>
<organism evidence="2 3">
    <name type="scientific">Desulfomicrobium apsheronum</name>
    <dbReference type="NCBI Taxonomy" id="52560"/>
    <lineage>
        <taxon>Bacteria</taxon>
        <taxon>Pseudomonadati</taxon>
        <taxon>Thermodesulfobacteriota</taxon>
        <taxon>Desulfovibrionia</taxon>
        <taxon>Desulfovibrionales</taxon>
        <taxon>Desulfomicrobiaceae</taxon>
        <taxon>Desulfomicrobium</taxon>
    </lineage>
</organism>
<name>A0A1I3YJM2_9BACT</name>
<dbReference type="AlphaFoldDB" id="A0A1I3YJM2"/>
<dbReference type="Proteomes" id="UP000198635">
    <property type="component" value="Unassembled WGS sequence"/>
</dbReference>
<protein>
    <submittedName>
        <fullName evidence="2">Uncharacterized protein</fullName>
    </submittedName>
</protein>
<accession>A0A1I3YJM2</accession>
<dbReference type="EMBL" id="FORX01000020">
    <property type="protein sequence ID" value="SFK32024.1"/>
    <property type="molecule type" value="Genomic_DNA"/>
</dbReference>
<evidence type="ECO:0000313" key="2">
    <source>
        <dbReference type="EMBL" id="SFK32024.1"/>
    </source>
</evidence>
<feature type="region of interest" description="Disordered" evidence="1">
    <location>
        <begin position="1"/>
        <end position="94"/>
    </location>
</feature>
<sequence>MPVKINPRGTPLPDGHPLKGGCIILGWNRPPSSAKPSTPTAEPSSKPDLSPFEVEAHKSYESAMRDRYEQATGNKRPAEAPSSEADTSGEPWHG</sequence>
<feature type="compositionally biased region" description="Low complexity" evidence="1">
    <location>
        <begin position="30"/>
        <end position="47"/>
    </location>
</feature>
<evidence type="ECO:0000313" key="3">
    <source>
        <dbReference type="Proteomes" id="UP000198635"/>
    </source>
</evidence>
<evidence type="ECO:0000256" key="1">
    <source>
        <dbReference type="SAM" id="MobiDB-lite"/>
    </source>
</evidence>
<dbReference type="STRING" id="52560.SAMN04488082_12053"/>
<keyword evidence="3" id="KW-1185">Reference proteome</keyword>
<gene>
    <name evidence="2" type="ORF">SAMN04488082_12053</name>
</gene>
<feature type="compositionally biased region" description="Basic and acidic residues" evidence="1">
    <location>
        <begin position="54"/>
        <end position="69"/>
    </location>
</feature>